<dbReference type="AlphaFoldDB" id="A0A133V6W6"/>
<keyword evidence="1" id="KW-0808">Transferase</keyword>
<evidence type="ECO:0000313" key="1">
    <source>
        <dbReference type="EMBL" id="KXB02156.1"/>
    </source>
</evidence>
<dbReference type="PANTHER" id="PTHR36697">
    <property type="entry name" value="S-ADENOSYLMETHIONINE SYNTHASE"/>
    <property type="match status" value="1"/>
</dbReference>
<organism evidence="1 2">
    <name type="scientific">candidate division MSBL1 archaeon SCGC-AAA261D19</name>
    <dbReference type="NCBI Taxonomy" id="1698273"/>
    <lineage>
        <taxon>Archaea</taxon>
        <taxon>Methanobacteriati</taxon>
        <taxon>Methanobacteriota</taxon>
        <taxon>candidate division MSBL1</taxon>
    </lineage>
</organism>
<dbReference type="Proteomes" id="UP000070400">
    <property type="component" value="Unassembled WGS sequence"/>
</dbReference>
<dbReference type="Pfam" id="PF01941">
    <property type="entry name" value="AdoMet_Synthase"/>
    <property type="match status" value="1"/>
</dbReference>
<comment type="caution">
    <text evidence="1">The sequence shown here is derived from an EMBL/GenBank/DDBJ whole genome shotgun (WGS) entry which is preliminary data.</text>
</comment>
<dbReference type="EMBL" id="LHXX01000023">
    <property type="protein sequence ID" value="KXB02156.1"/>
    <property type="molecule type" value="Genomic_DNA"/>
</dbReference>
<proteinExistence type="predicted"/>
<dbReference type="PANTHER" id="PTHR36697:SF1">
    <property type="entry name" value="S-ADENOSYLMETHIONINE SYNTHASE"/>
    <property type="match status" value="1"/>
</dbReference>
<dbReference type="GO" id="GO:0004478">
    <property type="term" value="F:methionine adenosyltransferase activity"/>
    <property type="evidence" value="ECO:0007669"/>
    <property type="project" value="UniProtKB-EC"/>
</dbReference>
<dbReference type="PATRIC" id="fig|1698273.3.peg.372"/>
<reference evidence="1 2" key="1">
    <citation type="journal article" date="2016" name="Sci. Rep.">
        <title>Metabolic traits of an uncultured archaeal lineage -MSBL1- from brine pools of the Red Sea.</title>
        <authorList>
            <person name="Mwirichia R."/>
            <person name="Alam I."/>
            <person name="Rashid M."/>
            <person name="Vinu M."/>
            <person name="Ba-Alawi W."/>
            <person name="Anthony Kamau A."/>
            <person name="Kamanda Ngugi D."/>
            <person name="Goker M."/>
            <person name="Klenk H.P."/>
            <person name="Bajic V."/>
            <person name="Stingl U."/>
        </authorList>
    </citation>
    <scope>NUCLEOTIDE SEQUENCE [LARGE SCALE GENOMIC DNA]</scope>
    <source>
        <strain evidence="1">SCGC-AAA261D19</strain>
    </source>
</reference>
<gene>
    <name evidence="1" type="ORF">AKJ43_02335</name>
</gene>
<sequence>MDEKNVVVERMKQPAMDECNIEIVERKGIGHPDTLADGISEAISRALCSEYRKQFDDILHHNTDKVTIVGGSAKPEFSGGEVLEPIFILLAGRGTSKVGDRSIPVNEIAKAAAKEYLEEVMRFLNVENQVEINSRIGRGSMELREVFDRSSDLPSANDTSVGVAYAPLSETERLTLRTERILNSKKVKEKLPAVGEDVKVMAWRQGEKVDLTVAMASISSLIDDLDHYLSLKEEVADLILDYAAEITDKTVDVHVNTADDLDKGIIYQTVTGTSAEQGDDGMTGRGNRVNGLITPGRPMSPEAAAGKNPKNHVGKIYNLLAQKIANDVAELDGVREVFVRALSQIGRSINKPYLLSVRVLPESGGKMNIIGSDAKTVVNNWLSNIQDITEEVVAGKLSMY</sequence>
<dbReference type="Gene3D" id="3.30.300.280">
    <property type="entry name" value="S-adenosylmethionine synthetase, C-terminal domain"/>
    <property type="match status" value="1"/>
</dbReference>
<protein>
    <submittedName>
        <fullName evidence="1">S-adenosylmethionine synthetase</fullName>
        <ecNumber evidence="1">2.5.1.6</ecNumber>
    </submittedName>
</protein>
<dbReference type="NCBIfam" id="NF003366">
    <property type="entry name" value="PRK04439.1-5"/>
    <property type="match status" value="1"/>
</dbReference>
<evidence type="ECO:0000313" key="2">
    <source>
        <dbReference type="Proteomes" id="UP000070400"/>
    </source>
</evidence>
<accession>A0A133V6W6</accession>
<keyword evidence="2" id="KW-1185">Reference proteome</keyword>
<dbReference type="InterPro" id="IPR042544">
    <property type="entry name" value="AdoMet_synthase_3"/>
</dbReference>
<name>A0A133V6W6_9EURY</name>
<dbReference type="InterPro" id="IPR027790">
    <property type="entry name" value="AdoMet_synthase_2_family"/>
</dbReference>
<dbReference type="EC" id="2.5.1.6" evidence="1"/>
<dbReference type="Gene3D" id="3.30.300.10">
    <property type="match status" value="1"/>
</dbReference>